<reference evidence="1" key="1">
    <citation type="submission" date="2020-11" db="EMBL/GenBank/DDBJ databases">
        <authorList>
            <consortium name="DOE Joint Genome Institute"/>
            <person name="Ahrendt S."/>
            <person name="Riley R."/>
            <person name="Andreopoulos W."/>
            <person name="LaButti K."/>
            <person name="Pangilinan J."/>
            <person name="Ruiz-duenas F.J."/>
            <person name="Barrasa J.M."/>
            <person name="Sanchez-Garcia M."/>
            <person name="Camarero S."/>
            <person name="Miyauchi S."/>
            <person name="Serrano A."/>
            <person name="Linde D."/>
            <person name="Babiker R."/>
            <person name="Drula E."/>
            <person name="Ayuso-Fernandez I."/>
            <person name="Pacheco R."/>
            <person name="Padilla G."/>
            <person name="Ferreira P."/>
            <person name="Barriuso J."/>
            <person name="Kellner H."/>
            <person name="Castanera R."/>
            <person name="Alfaro M."/>
            <person name="Ramirez L."/>
            <person name="Pisabarro A.G."/>
            <person name="Kuo A."/>
            <person name="Tritt A."/>
            <person name="Lipzen A."/>
            <person name="He G."/>
            <person name="Yan M."/>
            <person name="Ng V."/>
            <person name="Cullen D."/>
            <person name="Martin F."/>
            <person name="Rosso M.-N."/>
            <person name="Henrissat B."/>
            <person name="Hibbett D."/>
            <person name="Martinez A.T."/>
            <person name="Grigoriev I.V."/>
        </authorList>
    </citation>
    <scope>NUCLEOTIDE SEQUENCE</scope>
    <source>
        <strain evidence="1">AH 44721</strain>
    </source>
</reference>
<dbReference type="Gene3D" id="3.80.10.10">
    <property type="entry name" value="Ribonuclease Inhibitor"/>
    <property type="match status" value="1"/>
</dbReference>
<dbReference type="Proteomes" id="UP000724874">
    <property type="component" value="Unassembled WGS sequence"/>
</dbReference>
<accession>A0A9P5TTK2</accession>
<name>A0A9P5TTK2_GYMJU</name>
<organism evidence="1 2">
    <name type="scientific">Gymnopilus junonius</name>
    <name type="common">Spectacular rustgill mushroom</name>
    <name type="synonym">Gymnopilus spectabilis subsp. junonius</name>
    <dbReference type="NCBI Taxonomy" id="109634"/>
    <lineage>
        <taxon>Eukaryota</taxon>
        <taxon>Fungi</taxon>
        <taxon>Dikarya</taxon>
        <taxon>Basidiomycota</taxon>
        <taxon>Agaricomycotina</taxon>
        <taxon>Agaricomycetes</taxon>
        <taxon>Agaricomycetidae</taxon>
        <taxon>Agaricales</taxon>
        <taxon>Agaricineae</taxon>
        <taxon>Hymenogastraceae</taxon>
        <taxon>Gymnopilus</taxon>
    </lineage>
</organism>
<dbReference type="AlphaFoldDB" id="A0A9P5TTK2"/>
<dbReference type="InterPro" id="IPR032675">
    <property type="entry name" value="LRR_dom_sf"/>
</dbReference>
<gene>
    <name evidence="1" type="ORF">CPB84DRAFT_1765403</name>
</gene>
<dbReference type="EMBL" id="JADNYJ010000008">
    <property type="protein sequence ID" value="KAF8909759.1"/>
    <property type="molecule type" value="Genomic_DNA"/>
</dbReference>
<dbReference type="SUPFAM" id="SSF52047">
    <property type="entry name" value="RNI-like"/>
    <property type="match status" value="1"/>
</dbReference>
<keyword evidence="2" id="KW-1185">Reference proteome</keyword>
<sequence>MNVCVAIPYLGLTVRRGIPALSRGPFKYKIATLPLAVNSNATGVTKNNSNHFFKSLLAFLTRPLRLAAAEPPSPVAQTDPPSVSAIPASPKFNFKCPPNPQLSSFAIQSDGLFLPSLYPVTLNALNHSPIHTLSMSDMTLTLYDWSHILPAITMPFLKTLSISTISIAFPDLLAFLARHASIETLDFTENYIIGVVEFHPEHILTLLSRLTSLTAYCGYLIPFMQHKKAGHFPHLRNITINGPTYDLDVLYDLLRGMDFGCS</sequence>
<evidence type="ECO:0000313" key="2">
    <source>
        <dbReference type="Proteomes" id="UP000724874"/>
    </source>
</evidence>
<comment type="caution">
    <text evidence="1">The sequence shown here is derived from an EMBL/GenBank/DDBJ whole genome shotgun (WGS) entry which is preliminary data.</text>
</comment>
<proteinExistence type="predicted"/>
<dbReference type="OrthoDB" id="3071324at2759"/>
<evidence type="ECO:0000313" key="1">
    <source>
        <dbReference type="EMBL" id="KAF8909759.1"/>
    </source>
</evidence>
<protein>
    <submittedName>
        <fullName evidence="1">Uncharacterized protein</fullName>
    </submittedName>
</protein>